<comment type="caution">
    <text evidence="9">The sequence shown here is derived from an EMBL/GenBank/DDBJ whole genome shotgun (WGS) entry which is preliminary data.</text>
</comment>
<dbReference type="GO" id="GO:0005886">
    <property type="term" value="C:plasma membrane"/>
    <property type="evidence" value="ECO:0007669"/>
    <property type="project" value="UniProtKB-SubCell"/>
</dbReference>
<organism evidence="9 11">
    <name type="scientific">Frigoribacterium faeni</name>
    <dbReference type="NCBI Taxonomy" id="145483"/>
    <lineage>
        <taxon>Bacteria</taxon>
        <taxon>Bacillati</taxon>
        <taxon>Actinomycetota</taxon>
        <taxon>Actinomycetes</taxon>
        <taxon>Micrococcales</taxon>
        <taxon>Microbacteriaceae</taxon>
        <taxon>Frigoribacterium</taxon>
    </lineage>
</organism>
<dbReference type="Pfam" id="PF12823">
    <property type="entry name" value="DUF3817"/>
    <property type="match status" value="1"/>
</dbReference>
<evidence type="ECO:0000256" key="4">
    <source>
        <dbReference type="ARBA" id="ARBA00022989"/>
    </source>
</evidence>
<dbReference type="RefSeq" id="WP_146857003.1">
    <property type="nucleotide sequence ID" value="NZ_BAAAHR010000004.1"/>
</dbReference>
<feature type="transmembrane region" description="Helical" evidence="6">
    <location>
        <begin position="6"/>
        <end position="27"/>
    </location>
</feature>
<keyword evidence="4 6" id="KW-1133">Transmembrane helix</keyword>
<feature type="domain" description="DUF3817" evidence="7">
    <location>
        <begin position="6"/>
        <end position="92"/>
    </location>
</feature>
<evidence type="ECO:0000259" key="7">
    <source>
        <dbReference type="Pfam" id="PF12823"/>
    </source>
</evidence>
<gene>
    <name evidence="9" type="ORF">FB463_002841</name>
    <name evidence="8" type="ORF">FFA01_29930</name>
</gene>
<keyword evidence="2" id="KW-1003">Cell membrane</keyword>
<evidence type="ECO:0000313" key="11">
    <source>
        <dbReference type="Proteomes" id="UP000522688"/>
    </source>
</evidence>
<evidence type="ECO:0000313" key="8">
    <source>
        <dbReference type="EMBL" id="GEK84684.1"/>
    </source>
</evidence>
<dbReference type="OrthoDB" id="3396203at2"/>
<reference evidence="8 10" key="1">
    <citation type="submission" date="2019-07" db="EMBL/GenBank/DDBJ databases">
        <title>Whole genome shotgun sequence of Frigoribacterium faeni NBRC 103066.</title>
        <authorList>
            <person name="Hosoyama A."/>
            <person name="Uohara A."/>
            <person name="Ohji S."/>
            <person name="Ichikawa N."/>
        </authorList>
    </citation>
    <scope>NUCLEOTIDE SEQUENCE [LARGE SCALE GENOMIC DNA]</scope>
    <source>
        <strain evidence="8 10">NBRC 103066</strain>
    </source>
</reference>
<sequence>MSPRTLFRSFAVAEVVTWSLLIAGMLLKYVARVGDWPVSIAGPIHGFVFLAYLVAGVVVAVNQRWSAGVTLAALASAVVPYASVPVERWIDRSGRLRGDWRRTATDDPRDRRPLDRLLRWMLGHLWLALGLLVVGVVVVFTVLLIVGPPVGG</sequence>
<dbReference type="PANTHER" id="PTHR40077">
    <property type="entry name" value="MEMBRANE PROTEIN-RELATED"/>
    <property type="match status" value="1"/>
</dbReference>
<comment type="subcellular location">
    <subcellularLocation>
        <location evidence="1">Cell membrane</location>
        <topology evidence="1">Multi-pass membrane protein</topology>
    </subcellularLocation>
</comment>
<dbReference type="PANTHER" id="PTHR40077:SF1">
    <property type="entry name" value="MEMBRANE PROTEIN"/>
    <property type="match status" value="1"/>
</dbReference>
<evidence type="ECO:0000256" key="6">
    <source>
        <dbReference type="SAM" id="Phobius"/>
    </source>
</evidence>
<proteinExistence type="predicted"/>
<keyword evidence="5 6" id="KW-0472">Membrane</keyword>
<evidence type="ECO:0000256" key="1">
    <source>
        <dbReference type="ARBA" id="ARBA00004651"/>
    </source>
</evidence>
<dbReference type="InterPro" id="IPR023845">
    <property type="entry name" value="DUF3817_TM"/>
</dbReference>
<name>A0A7W3JKL6_9MICO</name>
<evidence type="ECO:0000256" key="5">
    <source>
        <dbReference type="ARBA" id="ARBA00023136"/>
    </source>
</evidence>
<evidence type="ECO:0000313" key="10">
    <source>
        <dbReference type="Proteomes" id="UP000321154"/>
    </source>
</evidence>
<evidence type="ECO:0000256" key="3">
    <source>
        <dbReference type="ARBA" id="ARBA00022692"/>
    </source>
</evidence>
<dbReference type="EMBL" id="JACGWW010000005">
    <property type="protein sequence ID" value="MBA8814568.1"/>
    <property type="molecule type" value="Genomic_DNA"/>
</dbReference>
<feature type="transmembrane region" description="Helical" evidence="6">
    <location>
        <begin position="39"/>
        <end position="61"/>
    </location>
</feature>
<accession>A0A7W3JKL6</accession>
<feature type="transmembrane region" description="Helical" evidence="6">
    <location>
        <begin position="125"/>
        <end position="146"/>
    </location>
</feature>
<keyword evidence="10" id="KW-1185">Reference proteome</keyword>
<keyword evidence="3 6" id="KW-0812">Transmembrane</keyword>
<evidence type="ECO:0000256" key="2">
    <source>
        <dbReference type="ARBA" id="ARBA00022475"/>
    </source>
</evidence>
<dbReference type="Proteomes" id="UP000321154">
    <property type="component" value="Unassembled WGS sequence"/>
</dbReference>
<dbReference type="AlphaFoldDB" id="A0A7W3JKL6"/>
<protein>
    <submittedName>
        <fullName evidence="8 9">Membrane protein</fullName>
    </submittedName>
</protein>
<dbReference type="Proteomes" id="UP000522688">
    <property type="component" value="Unassembled WGS sequence"/>
</dbReference>
<dbReference type="NCBIfam" id="TIGR03954">
    <property type="entry name" value="integ_memb_HG"/>
    <property type="match status" value="1"/>
</dbReference>
<reference evidence="9 11" key="2">
    <citation type="submission" date="2020-07" db="EMBL/GenBank/DDBJ databases">
        <title>Sequencing the genomes of 1000 actinobacteria strains.</title>
        <authorList>
            <person name="Klenk H.-P."/>
        </authorList>
    </citation>
    <scope>NUCLEOTIDE SEQUENCE [LARGE SCALE GENOMIC DNA]</scope>
    <source>
        <strain evidence="9 11">DSM 10309</strain>
    </source>
</reference>
<dbReference type="EMBL" id="BJUV01000050">
    <property type="protein sequence ID" value="GEK84684.1"/>
    <property type="molecule type" value="Genomic_DNA"/>
</dbReference>
<evidence type="ECO:0000313" key="9">
    <source>
        <dbReference type="EMBL" id="MBA8814568.1"/>
    </source>
</evidence>